<proteinExistence type="predicted"/>
<organism evidence="1 2">
    <name type="scientific">Marinitoga aeolica</name>
    <dbReference type="NCBI Taxonomy" id="2809031"/>
    <lineage>
        <taxon>Bacteria</taxon>
        <taxon>Thermotogati</taxon>
        <taxon>Thermotogota</taxon>
        <taxon>Thermotogae</taxon>
        <taxon>Petrotogales</taxon>
        <taxon>Petrotogaceae</taxon>
        <taxon>Marinitoga</taxon>
    </lineage>
</organism>
<accession>A0ABY8PPD9</accession>
<dbReference type="Proteomes" id="UP001232493">
    <property type="component" value="Chromosome"/>
</dbReference>
<dbReference type="SUPFAM" id="SSF53795">
    <property type="entry name" value="PEP carboxykinase-like"/>
    <property type="match status" value="1"/>
</dbReference>
<gene>
    <name evidence="1" type="ORF">JRV97_09000</name>
</gene>
<sequence>MSRTVLIDGSVSYSSNAQIIHSKILKDLVIEFLKDLEERNESLLTFFTLFLKNEDAVEIEERYDLDQIVKMLFALSAEKIDEIDASPFYSFPKLSDKKEQIVKFVERIYNLWRNKHRFMIQKNKFVSNGIQKIYKEMMLVKNNTDFKSLITNFYRQILINVSDDRLKVLRQLPSGAQVAFSIDTPNFKDKVLNGDENLYKVPFVWGVVFEPPVIFYTKSNKRKGLFKVIDSPILNKINIENPHDWFAFPIHVGKKYILVYVYKEFLAMAAGLTNLFELAGFGIVQRKKPDGIYFYGMEDSYFEKPEYKNGVIYKEDDGTYVGLLGRDDSVDYFGYMKKMILTIHNLKVIDEGNLPIHGALAEIVLKNGKKANIMLMGDSGAGKSETLDALNRLSKEVSEVNILIDDMGSLEIDANGNIVAFGTETGAFVRLDDLQPGYAYSAIDRSIFMNPNETNARVIVPYSNYKEIIKPTKIDYFFYANNYSKVEKDDYIIFYDDWKKAYEIFSKGARMAKGTTAEVGLTYSYFANPFGAIQRKEKHEKIAQKFLEQMIKTGVKVGEVKTQLGINGFEDSGPGYAARALLYLIDNQ</sequence>
<name>A0ABY8PPD9_9BACT</name>
<protein>
    <submittedName>
        <fullName evidence="1">ATPase</fullName>
    </submittedName>
</protein>
<dbReference type="EMBL" id="CP069362">
    <property type="protein sequence ID" value="WGS64503.1"/>
    <property type="molecule type" value="Genomic_DNA"/>
</dbReference>
<evidence type="ECO:0000313" key="1">
    <source>
        <dbReference type="EMBL" id="WGS64503.1"/>
    </source>
</evidence>
<dbReference type="RefSeq" id="WP_280998202.1">
    <property type="nucleotide sequence ID" value="NZ_CP069362.1"/>
</dbReference>
<reference evidence="1 2" key="1">
    <citation type="submission" date="2021-02" db="EMBL/GenBank/DDBJ databases">
        <title>Characterization of Marinitoga sp. nov. str. BP5-C20A.</title>
        <authorList>
            <person name="Erauso G."/>
            <person name="Postec A."/>
        </authorList>
    </citation>
    <scope>NUCLEOTIDE SEQUENCE [LARGE SCALE GENOMIC DNA]</scope>
    <source>
        <strain evidence="1 2">BP5-C20A</strain>
    </source>
</reference>
<evidence type="ECO:0000313" key="2">
    <source>
        <dbReference type="Proteomes" id="UP001232493"/>
    </source>
</evidence>
<keyword evidence="2" id="KW-1185">Reference proteome</keyword>